<sequence length="318" mass="35296">MGKKKTKGEYNDFLDGEKLRDNTQVRTSLQDASSAGNVSPPPPILKRGDEEIKSKASDKKKPSRPQLTHFLCLPLINAESLPQLEQSLDDFKKELERDGVVPMKAVRPLGTLHLTLGVMALDKERLEDAGKCLEELDLAKLLRESTSSSSSSSSSSPKAEAERQHMSPSLSIDLKSLVPMQPHPKTTILYATPMDTTLRLYPFACALRSHFASSGFIVDDSRPLKLHATIINTIYAKPRGRRSAQDRSQGHGPNAKSLLKLDARELVDRYEDHVWAEHVRVDRVQICNMGAKKIVDEVGEVIGEEYEEVFGKSINASL</sequence>
<dbReference type="Gene3D" id="3.90.1140.10">
    <property type="entry name" value="Cyclic phosphodiesterase"/>
    <property type="match status" value="1"/>
</dbReference>
<feature type="compositionally biased region" description="Basic and acidic residues" evidence="1">
    <location>
        <begin position="46"/>
        <end position="60"/>
    </location>
</feature>
<dbReference type="Pfam" id="PF10469">
    <property type="entry name" value="AKAP7_NLS"/>
    <property type="match status" value="1"/>
</dbReference>
<proteinExistence type="predicted"/>
<accession>A0A6G1K6U0</accession>
<dbReference type="InterPro" id="IPR009210">
    <property type="entry name" value="ASCC1"/>
</dbReference>
<dbReference type="GO" id="GO:0005634">
    <property type="term" value="C:nucleus"/>
    <property type="evidence" value="ECO:0007669"/>
    <property type="project" value="TreeGrafter"/>
</dbReference>
<protein>
    <recommendedName>
        <fullName evidence="2">A-kinase anchor protein 7-like phosphoesterase domain-containing protein</fullName>
    </recommendedName>
</protein>
<feature type="region of interest" description="Disordered" evidence="1">
    <location>
        <begin position="1"/>
        <end position="64"/>
    </location>
</feature>
<dbReference type="AlphaFoldDB" id="A0A6G1K6U0"/>
<dbReference type="OrthoDB" id="277832at2759"/>
<reference evidence="3" key="1">
    <citation type="journal article" date="2020" name="Stud. Mycol.">
        <title>101 Dothideomycetes genomes: a test case for predicting lifestyles and emergence of pathogens.</title>
        <authorList>
            <person name="Haridas S."/>
            <person name="Albert R."/>
            <person name="Binder M."/>
            <person name="Bloem J."/>
            <person name="Labutti K."/>
            <person name="Salamov A."/>
            <person name="Andreopoulos B."/>
            <person name="Baker S."/>
            <person name="Barry K."/>
            <person name="Bills G."/>
            <person name="Bluhm B."/>
            <person name="Cannon C."/>
            <person name="Castanera R."/>
            <person name="Culley D."/>
            <person name="Daum C."/>
            <person name="Ezra D."/>
            <person name="Gonzalez J."/>
            <person name="Henrissat B."/>
            <person name="Kuo A."/>
            <person name="Liang C."/>
            <person name="Lipzen A."/>
            <person name="Lutzoni F."/>
            <person name="Magnuson J."/>
            <person name="Mondo S."/>
            <person name="Nolan M."/>
            <person name="Ohm R."/>
            <person name="Pangilinan J."/>
            <person name="Park H.-J."/>
            <person name="Ramirez L."/>
            <person name="Alfaro M."/>
            <person name="Sun H."/>
            <person name="Tritt A."/>
            <person name="Yoshinaga Y."/>
            <person name="Zwiers L.-H."/>
            <person name="Turgeon B."/>
            <person name="Goodwin S."/>
            <person name="Spatafora J."/>
            <person name="Crous P."/>
            <person name="Grigoriev I."/>
        </authorList>
    </citation>
    <scope>NUCLEOTIDE SEQUENCE</scope>
    <source>
        <strain evidence="3">CBS 279.74</strain>
    </source>
</reference>
<feature type="region of interest" description="Disordered" evidence="1">
    <location>
        <begin position="144"/>
        <end position="166"/>
    </location>
</feature>
<evidence type="ECO:0000256" key="1">
    <source>
        <dbReference type="SAM" id="MobiDB-lite"/>
    </source>
</evidence>
<dbReference type="Proteomes" id="UP000799428">
    <property type="component" value="Unassembled WGS sequence"/>
</dbReference>
<feature type="domain" description="A-kinase anchor protein 7-like phosphoesterase" evidence="2">
    <location>
        <begin position="68"/>
        <end position="294"/>
    </location>
</feature>
<dbReference type="EMBL" id="MU005772">
    <property type="protein sequence ID" value="KAF2708528.1"/>
    <property type="molecule type" value="Genomic_DNA"/>
</dbReference>
<organism evidence="3 4">
    <name type="scientific">Pleomassaria siparia CBS 279.74</name>
    <dbReference type="NCBI Taxonomy" id="1314801"/>
    <lineage>
        <taxon>Eukaryota</taxon>
        <taxon>Fungi</taxon>
        <taxon>Dikarya</taxon>
        <taxon>Ascomycota</taxon>
        <taxon>Pezizomycotina</taxon>
        <taxon>Dothideomycetes</taxon>
        <taxon>Pleosporomycetidae</taxon>
        <taxon>Pleosporales</taxon>
        <taxon>Pleomassariaceae</taxon>
        <taxon>Pleomassaria</taxon>
    </lineage>
</organism>
<evidence type="ECO:0000313" key="3">
    <source>
        <dbReference type="EMBL" id="KAF2708528.1"/>
    </source>
</evidence>
<dbReference type="GO" id="GO:0006307">
    <property type="term" value="P:DNA alkylation repair"/>
    <property type="evidence" value="ECO:0007669"/>
    <property type="project" value="InterPro"/>
</dbReference>
<dbReference type="GO" id="GO:0006355">
    <property type="term" value="P:regulation of DNA-templated transcription"/>
    <property type="evidence" value="ECO:0007669"/>
    <property type="project" value="TreeGrafter"/>
</dbReference>
<dbReference type="PANTHER" id="PTHR13360:SF1">
    <property type="entry name" value="ACTIVATING SIGNAL COINTEGRATOR 1 COMPLEX SUBUNIT 1"/>
    <property type="match status" value="1"/>
</dbReference>
<feature type="compositionally biased region" description="Basic and acidic residues" evidence="1">
    <location>
        <begin position="7"/>
        <end position="23"/>
    </location>
</feature>
<feature type="compositionally biased region" description="Polar residues" evidence="1">
    <location>
        <begin position="24"/>
        <end position="37"/>
    </location>
</feature>
<evidence type="ECO:0000259" key="2">
    <source>
        <dbReference type="Pfam" id="PF10469"/>
    </source>
</evidence>
<dbReference type="PANTHER" id="PTHR13360">
    <property type="entry name" value="ACTIVATING SIGNAL COINTEGRATOR 1 COMPLEX SUBUNIT 1"/>
    <property type="match status" value="1"/>
</dbReference>
<name>A0A6G1K6U0_9PLEO</name>
<dbReference type="InterPro" id="IPR019510">
    <property type="entry name" value="AKAP7-like_phosphoesterase"/>
</dbReference>
<feature type="compositionally biased region" description="Low complexity" evidence="1">
    <location>
        <begin position="145"/>
        <end position="156"/>
    </location>
</feature>
<gene>
    <name evidence="3" type="ORF">K504DRAFT_435087</name>
</gene>
<evidence type="ECO:0000313" key="4">
    <source>
        <dbReference type="Proteomes" id="UP000799428"/>
    </source>
</evidence>
<keyword evidence="4" id="KW-1185">Reference proteome</keyword>